<name>A0A7J8QRE9_GOSRA</name>
<proteinExistence type="predicted"/>
<organism evidence="1 2">
    <name type="scientific">Gossypium raimondii</name>
    <name type="common">Peruvian cotton</name>
    <name type="synonym">Gossypium klotzschianum subsp. raimondii</name>
    <dbReference type="NCBI Taxonomy" id="29730"/>
    <lineage>
        <taxon>Eukaryota</taxon>
        <taxon>Viridiplantae</taxon>
        <taxon>Streptophyta</taxon>
        <taxon>Embryophyta</taxon>
        <taxon>Tracheophyta</taxon>
        <taxon>Spermatophyta</taxon>
        <taxon>Magnoliopsida</taxon>
        <taxon>eudicotyledons</taxon>
        <taxon>Gunneridae</taxon>
        <taxon>Pentapetalae</taxon>
        <taxon>rosids</taxon>
        <taxon>malvids</taxon>
        <taxon>Malvales</taxon>
        <taxon>Malvaceae</taxon>
        <taxon>Malvoideae</taxon>
        <taxon>Gossypium</taxon>
    </lineage>
</organism>
<dbReference type="EMBL" id="JABEZZ010081628">
    <property type="protein sequence ID" value="MBA0603903.1"/>
    <property type="molecule type" value="Genomic_DNA"/>
</dbReference>
<evidence type="ECO:0000313" key="2">
    <source>
        <dbReference type="Proteomes" id="UP000593578"/>
    </source>
</evidence>
<gene>
    <name evidence="1" type="ORF">Gorai_001982</name>
</gene>
<protein>
    <submittedName>
        <fullName evidence="1">Uncharacterized protein</fullName>
    </submittedName>
</protein>
<comment type="caution">
    <text evidence="1">The sequence shown here is derived from an EMBL/GenBank/DDBJ whole genome shotgun (WGS) entry which is preliminary data.</text>
</comment>
<feature type="non-terminal residue" evidence="1">
    <location>
        <position position="1"/>
    </location>
</feature>
<reference evidence="1 2" key="1">
    <citation type="journal article" date="2019" name="Genome Biol. Evol.">
        <title>Insights into the evolution of the New World diploid cottons (Gossypium, subgenus Houzingenia) based on genome sequencing.</title>
        <authorList>
            <person name="Grover C.E."/>
            <person name="Arick M.A. 2nd"/>
            <person name="Thrash A."/>
            <person name="Conover J.L."/>
            <person name="Sanders W.S."/>
            <person name="Peterson D.G."/>
            <person name="Frelichowski J.E."/>
            <person name="Scheffler J.A."/>
            <person name="Scheffler B.E."/>
            <person name="Wendel J.F."/>
        </authorList>
    </citation>
    <scope>NUCLEOTIDE SEQUENCE [LARGE SCALE GENOMIC DNA]</scope>
    <source>
        <strain evidence="1">8</strain>
        <tissue evidence="1">Leaf</tissue>
    </source>
</reference>
<evidence type="ECO:0000313" key="1">
    <source>
        <dbReference type="EMBL" id="MBA0603903.1"/>
    </source>
</evidence>
<accession>A0A7J8QRE9</accession>
<dbReference type="AlphaFoldDB" id="A0A7J8QRE9"/>
<sequence>MDLINKGLLSLGSSENVKVEICNYLEESKVVASPQCHLIILAIALALRLASLEVSIIVFPNSSRRISCLLNSIIVLSAKNDSTFEYLPCLEIVNVTKDLSVLEFGVEIVYDYELNDKPSSLHRLLGMSKYPSYVFGEQIIIVFTLLAYDMRVDSRSLNWSFCWFDG</sequence>
<dbReference type="Proteomes" id="UP000593578">
    <property type="component" value="Unassembled WGS sequence"/>
</dbReference>